<comment type="caution">
    <text evidence="2">The sequence shown here is derived from an EMBL/GenBank/DDBJ whole genome shotgun (WGS) entry which is preliminary data.</text>
</comment>
<dbReference type="EMBL" id="JAJSOW010000100">
    <property type="protein sequence ID" value="KAI9184980.1"/>
    <property type="molecule type" value="Genomic_DNA"/>
</dbReference>
<evidence type="ECO:0000313" key="3">
    <source>
        <dbReference type="Proteomes" id="UP001064489"/>
    </source>
</evidence>
<dbReference type="InterPro" id="IPR011989">
    <property type="entry name" value="ARM-like"/>
</dbReference>
<dbReference type="AlphaFoldDB" id="A0AAD5NVL8"/>
<accession>A0AAD5NVL8</accession>
<evidence type="ECO:0000313" key="2">
    <source>
        <dbReference type="EMBL" id="KAI9184980.1"/>
    </source>
</evidence>
<dbReference type="GO" id="GO:0000226">
    <property type="term" value="P:microtubule cytoskeleton organization"/>
    <property type="evidence" value="ECO:0007669"/>
    <property type="project" value="TreeGrafter"/>
</dbReference>
<feature type="compositionally biased region" description="Low complexity" evidence="1">
    <location>
        <begin position="36"/>
        <end position="49"/>
    </location>
</feature>
<dbReference type="PANTHER" id="PTHR21567">
    <property type="entry name" value="CLASP"/>
    <property type="match status" value="1"/>
</dbReference>
<keyword evidence="3" id="KW-1185">Reference proteome</keyword>
<evidence type="ECO:0000256" key="1">
    <source>
        <dbReference type="SAM" id="MobiDB-lite"/>
    </source>
</evidence>
<gene>
    <name evidence="2" type="ORF">LWI28_003096</name>
</gene>
<feature type="region of interest" description="Disordered" evidence="1">
    <location>
        <begin position="15"/>
        <end position="52"/>
    </location>
</feature>
<dbReference type="GO" id="GO:0005881">
    <property type="term" value="C:cytoplasmic microtubule"/>
    <property type="evidence" value="ECO:0007669"/>
    <property type="project" value="TreeGrafter"/>
</dbReference>
<protein>
    <recommendedName>
        <fullName evidence="4">CLASP N-terminal domain-containing protein</fullName>
    </recommendedName>
</protein>
<dbReference type="PANTHER" id="PTHR21567:SF65">
    <property type="entry name" value="ARM REPEAT SUPERFAMILY PROTEIN"/>
    <property type="match status" value="1"/>
</dbReference>
<organism evidence="2 3">
    <name type="scientific">Acer negundo</name>
    <name type="common">Box elder</name>
    <dbReference type="NCBI Taxonomy" id="4023"/>
    <lineage>
        <taxon>Eukaryota</taxon>
        <taxon>Viridiplantae</taxon>
        <taxon>Streptophyta</taxon>
        <taxon>Embryophyta</taxon>
        <taxon>Tracheophyta</taxon>
        <taxon>Spermatophyta</taxon>
        <taxon>Magnoliopsida</taxon>
        <taxon>eudicotyledons</taxon>
        <taxon>Gunneridae</taxon>
        <taxon>Pentapetalae</taxon>
        <taxon>rosids</taxon>
        <taxon>malvids</taxon>
        <taxon>Sapindales</taxon>
        <taxon>Sapindaceae</taxon>
        <taxon>Hippocastanoideae</taxon>
        <taxon>Acereae</taxon>
        <taxon>Acer</taxon>
    </lineage>
</organism>
<dbReference type="Gene3D" id="1.25.10.10">
    <property type="entry name" value="Leucine-rich Repeat Variant"/>
    <property type="match status" value="1"/>
</dbReference>
<reference evidence="2" key="2">
    <citation type="submission" date="2023-02" db="EMBL/GenBank/DDBJ databases">
        <authorList>
            <person name="Swenson N.G."/>
            <person name="Wegrzyn J.L."/>
            <person name="Mcevoy S.L."/>
        </authorList>
    </citation>
    <scope>NUCLEOTIDE SEQUENCE</scope>
    <source>
        <strain evidence="2">91603</strain>
        <tissue evidence="2">Leaf</tissue>
    </source>
</reference>
<dbReference type="GO" id="GO:0008017">
    <property type="term" value="F:microtubule binding"/>
    <property type="evidence" value="ECO:0007669"/>
    <property type="project" value="TreeGrafter"/>
</dbReference>
<name>A0AAD5NVL8_ACENE</name>
<sequence>MFRLRMAVKEKKVQRFSSNQRNISPHPRLREPPLNLPTIRPRTTPQIPTLPNPESKFQSLIEGLDSKDWTKVCESLNDARRFALYHSSLLVPLLEKVTVVVVKSMKNPRSALCKTSIMASSDIFKAFGDQLLGSNSDALDSLLLLKASQDKKLVCEEADKT</sequence>
<proteinExistence type="predicted"/>
<reference evidence="2" key="1">
    <citation type="journal article" date="2022" name="Plant J.">
        <title>Strategies of tolerance reflected in two North American maple genomes.</title>
        <authorList>
            <person name="McEvoy S.L."/>
            <person name="Sezen U.U."/>
            <person name="Trouern-Trend A."/>
            <person name="McMahon S.M."/>
            <person name="Schaberg P.G."/>
            <person name="Yang J."/>
            <person name="Wegrzyn J.L."/>
            <person name="Swenson N.G."/>
        </authorList>
    </citation>
    <scope>NUCLEOTIDE SEQUENCE</scope>
    <source>
        <strain evidence="2">91603</strain>
    </source>
</reference>
<dbReference type="Proteomes" id="UP001064489">
    <property type="component" value="Chromosome 3"/>
</dbReference>
<evidence type="ECO:0008006" key="4">
    <source>
        <dbReference type="Google" id="ProtNLM"/>
    </source>
</evidence>